<dbReference type="PANTHER" id="PTHR32379">
    <property type="entry name" value="GUANIDINOACETATE N-METHYLTRANSFERASE"/>
    <property type="match status" value="1"/>
</dbReference>
<keyword evidence="12" id="KW-1185">Reference proteome</keyword>
<evidence type="ECO:0000256" key="3">
    <source>
        <dbReference type="ARBA" id="ARBA00022490"/>
    </source>
</evidence>
<dbReference type="PIRSF" id="PIRSF038148">
    <property type="entry name" value="Arginine_N-mtfrase-2"/>
    <property type="match status" value="1"/>
</dbReference>
<keyword evidence="7 8" id="KW-0539">Nucleus</keyword>
<organism evidence="11 12">
    <name type="scientific">Alectoria fallacina</name>
    <dbReference type="NCBI Taxonomy" id="1903189"/>
    <lineage>
        <taxon>Eukaryota</taxon>
        <taxon>Fungi</taxon>
        <taxon>Dikarya</taxon>
        <taxon>Ascomycota</taxon>
        <taxon>Pezizomycotina</taxon>
        <taxon>Lecanoromycetes</taxon>
        <taxon>OSLEUM clade</taxon>
        <taxon>Lecanoromycetidae</taxon>
        <taxon>Lecanorales</taxon>
        <taxon>Lecanorineae</taxon>
        <taxon>Parmeliaceae</taxon>
        <taxon>Alectoria</taxon>
    </lineage>
</organism>
<gene>
    <name evidence="11" type="primary">RMT2</name>
    <name evidence="11" type="ORF">ALECFALPRED_000013</name>
</gene>
<name>A0A8H3E9I1_9LECA</name>
<keyword evidence="5 8" id="KW-0808">Transferase</keyword>
<dbReference type="GO" id="GO:0032259">
    <property type="term" value="P:methylation"/>
    <property type="evidence" value="ECO:0007669"/>
    <property type="project" value="UniProtKB-KW"/>
</dbReference>
<evidence type="ECO:0000313" key="12">
    <source>
        <dbReference type="Proteomes" id="UP000664203"/>
    </source>
</evidence>
<evidence type="ECO:0000313" key="11">
    <source>
        <dbReference type="EMBL" id="CAF9902776.1"/>
    </source>
</evidence>
<evidence type="ECO:0000256" key="8">
    <source>
        <dbReference type="PIRNR" id="PIRNR038148"/>
    </source>
</evidence>
<comment type="subunit">
    <text evidence="2 8">Monomer.</text>
</comment>
<dbReference type="InterPro" id="IPR029063">
    <property type="entry name" value="SAM-dependent_MTases_sf"/>
</dbReference>
<dbReference type="PROSITE" id="PS51559">
    <property type="entry name" value="SAM_RMT2"/>
    <property type="match status" value="1"/>
</dbReference>
<protein>
    <recommendedName>
        <fullName evidence="8">Arginine N-methyltransferase 2</fullName>
        <ecNumber evidence="8">2.1.1.-</ecNumber>
    </recommendedName>
</protein>
<comment type="function">
    <text evidence="1 8">S-adenosyl-L-methionine-dependent protein-arginine N-methyltransferase that methylates the delta-nitrogen atom of arginine residues to form N5-methylarginine (type IV) in target proteins. Monomethylates ribosomal protein L12.</text>
</comment>
<evidence type="ECO:0000259" key="10">
    <source>
        <dbReference type="PROSITE" id="PS51559"/>
    </source>
</evidence>
<dbReference type="PANTHER" id="PTHR32379:SF1">
    <property type="entry name" value="GUANIDINOACETATE N-METHYLTRANSFERASE"/>
    <property type="match status" value="1"/>
</dbReference>
<dbReference type="EC" id="2.1.1.-" evidence="8"/>
<feature type="compositionally biased region" description="Polar residues" evidence="9">
    <location>
        <begin position="73"/>
        <end position="88"/>
    </location>
</feature>
<comment type="subcellular location">
    <subcellularLocation>
        <location evidence="8">Cytoplasm</location>
    </subcellularLocation>
    <subcellularLocation>
        <location evidence="8">Nucleus</location>
    </subcellularLocation>
</comment>
<dbReference type="Gene3D" id="3.40.50.150">
    <property type="entry name" value="Vaccinia Virus protein VP39"/>
    <property type="match status" value="1"/>
</dbReference>
<dbReference type="GO" id="GO:0019702">
    <property type="term" value="F:protein arginine N5-methyltransferase activity"/>
    <property type="evidence" value="ECO:0007669"/>
    <property type="project" value="TreeGrafter"/>
</dbReference>
<evidence type="ECO:0000256" key="2">
    <source>
        <dbReference type="ARBA" id="ARBA00011245"/>
    </source>
</evidence>
<dbReference type="GO" id="GO:0005737">
    <property type="term" value="C:cytoplasm"/>
    <property type="evidence" value="ECO:0007669"/>
    <property type="project" value="UniProtKB-SubCell"/>
</dbReference>
<keyword evidence="6" id="KW-0949">S-adenosyl-L-methionine</keyword>
<accession>A0A8H3E9I1</accession>
<feature type="domain" description="RMT2" evidence="10">
    <location>
        <begin position="198"/>
        <end position="418"/>
    </location>
</feature>
<dbReference type="EMBL" id="CAJPDR010000001">
    <property type="protein sequence ID" value="CAF9902776.1"/>
    <property type="molecule type" value="Genomic_DNA"/>
</dbReference>
<dbReference type="InterPro" id="IPR026480">
    <property type="entry name" value="RMT2_dom"/>
</dbReference>
<evidence type="ECO:0000256" key="4">
    <source>
        <dbReference type="ARBA" id="ARBA00022603"/>
    </source>
</evidence>
<dbReference type="InterPro" id="IPR017408">
    <property type="entry name" value="Arginine_N-MeTrfase_2"/>
</dbReference>
<reference evidence="11" key="1">
    <citation type="submission" date="2021-03" db="EMBL/GenBank/DDBJ databases">
        <authorList>
            <person name="Tagirdzhanova G."/>
        </authorList>
    </citation>
    <scope>NUCLEOTIDE SEQUENCE</scope>
</reference>
<dbReference type="FunFam" id="3.40.50.150:FF:000135">
    <property type="entry name" value="Arginine N-methyltransferase 2"/>
    <property type="match status" value="1"/>
</dbReference>
<evidence type="ECO:0000256" key="7">
    <source>
        <dbReference type="ARBA" id="ARBA00023242"/>
    </source>
</evidence>
<comment type="similarity">
    <text evidence="8">Belongs to the class I-like SAM-binding methyltransferase superfamily. RMT2 methyltransferase family.</text>
</comment>
<comment type="caution">
    <text evidence="11">The sequence shown here is derived from an EMBL/GenBank/DDBJ whole genome shotgun (WGS) entry which is preliminary data.</text>
</comment>
<dbReference type="SUPFAM" id="SSF48403">
    <property type="entry name" value="Ankyrin repeat"/>
    <property type="match status" value="1"/>
</dbReference>
<evidence type="ECO:0000256" key="1">
    <source>
        <dbReference type="ARBA" id="ARBA00002207"/>
    </source>
</evidence>
<evidence type="ECO:0000256" key="5">
    <source>
        <dbReference type="ARBA" id="ARBA00022679"/>
    </source>
</evidence>
<keyword evidence="4 8" id="KW-0489">Methyltransferase</keyword>
<dbReference type="InterPro" id="IPR036770">
    <property type="entry name" value="Ankyrin_rpt-contain_sf"/>
</dbReference>
<dbReference type="Proteomes" id="UP000664203">
    <property type="component" value="Unassembled WGS sequence"/>
</dbReference>
<evidence type="ECO:0000256" key="6">
    <source>
        <dbReference type="ARBA" id="ARBA00022691"/>
    </source>
</evidence>
<evidence type="ECO:0000256" key="9">
    <source>
        <dbReference type="SAM" id="MobiDB-lite"/>
    </source>
</evidence>
<dbReference type="Gene3D" id="1.25.40.20">
    <property type="entry name" value="Ankyrin repeat-containing domain"/>
    <property type="match status" value="1"/>
</dbReference>
<feature type="compositionally biased region" description="Acidic residues" evidence="9">
    <location>
        <begin position="190"/>
        <end position="200"/>
    </location>
</feature>
<feature type="region of interest" description="Disordered" evidence="9">
    <location>
        <begin position="153"/>
        <end position="200"/>
    </location>
</feature>
<dbReference type="AlphaFoldDB" id="A0A8H3E9I1"/>
<proteinExistence type="inferred from homology"/>
<dbReference type="SUPFAM" id="SSF53335">
    <property type="entry name" value="S-adenosyl-L-methionine-dependent methyltransferases"/>
    <property type="match status" value="1"/>
</dbReference>
<feature type="region of interest" description="Disordered" evidence="9">
    <location>
        <begin position="67"/>
        <end position="92"/>
    </location>
</feature>
<dbReference type="GO" id="GO:0005634">
    <property type="term" value="C:nucleus"/>
    <property type="evidence" value="ECO:0007669"/>
    <property type="project" value="UniProtKB-SubCell"/>
</dbReference>
<dbReference type="OrthoDB" id="19014at2759"/>
<feature type="compositionally biased region" description="Acidic residues" evidence="9">
    <location>
        <begin position="157"/>
        <end position="170"/>
    </location>
</feature>
<keyword evidence="3 8" id="KW-0963">Cytoplasm</keyword>
<sequence length="418" mass="46687">MNAETVPEADLDVQAQSILLAASHHNIESLRTLLRTGSASVQDPETSFTPLHAAIAACEPSADDLIDGGNPNGHVNGTANGDHSSSTESDVEAAAKTMRLLFQNGAIWNDVDSKNETPGCLALRLGLKDLYEIMVDAGVRAEMLLNRLDEYEHLTGNDDEEEEDEEQGSDEETKDHGQVDAPSNGQQQDLNDDGEEPSEINNEDYLQSSLRFQDGRILDSAGNGVMMAWETDLIKRSVDLIVPRSDLRVLNIGHGMGIIDTFFQEKALSAHHIIEAHNGVLERMRKDGWYDKPNVTVHEGRWQDVVPKILDQGVLFDAIYFDTFAEDYKALRDFFSDCVIGLLNDGGKFSFFNGLGADRQICYDVYGKVLEMDLFEAGFDTEWDTVKVPEMDKGEWEGVRRRYWSLREYKLPTCEFIG</sequence>
<dbReference type="InterPro" id="IPR051038">
    <property type="entry name" value="RMT2/GAMT_Mtase"/>
</dbReference>